<reference evidence="4" key="1">
    <citation type="submission" date="2016-11" db="UniProtKB">
        <authorList>
            <consortium name="WormBaseParasite"/>
        </authorList>
    </citation>
    <scope>IDENTIFICATION</scope>
</reference>
<evidence type="ECO:0000256" key="2">
    <source>
        <dbReference type="SAM" id="MobiDB-lite"/>
    </source>
</evidence>
<organism evidence="3 4">
    <name type="scientific">Caenorhabditis tropicalis</name>
    <dbReference type="NCBI Taxonomy" id="1561998"/>
    <lineage>
        <taxon>Eukaryota</taxon>
        <taxon>Metazoa</taxon>
        <taxon>Ecdysozoa</taxon>
        <taxon>Nematoda</taxon>
        <taxon>Chromadorea</taxon>
        <taxon>Rhabditida</taxon>
        <taxon>Rhabditina</taxon>
        <taxon>Rhabditomorpha</taxon>
        <taxon>Rhabditoidea</taxon>
        <taxon>Rhabditidae</taxon>
        <taxon>Peloderinae</taxon>
        <taxon>Caenorhabditis</taxon>
    </lineage>
</organism>
<dbReference type="WBParaSite" id="Csp11.Scaffold629.g10505.t1">
    <property type="protein sequence ID" value="Csp11.Scaffold629.g10505.t1"/>
    <property type="gene ID" value="Csp11.Scaffold629.g10505"/>
</dbReference>
<sequence>MLRNSSFSGEIESLKEKLKEFVNRVEIDIVKGDLYLANETIKEKEEEMEKMKEEFEKKMKEEKERLFMIIGRQELELSQLKDQNPENEEINSLKSQLSVRDARIKELEAKLKRGGRGPKPDGPPTVRGGRPSPVRRAKSPGLRQPPKGFGGFGSDRYERASARRSPGPAHYRKPSPARRDFPRSPSPPGYGSRPFGGNDRYRVRSPSPTAFGTRSSGFDRSSFPSFPNREPGSNTIYPPRYRDGPNAFVARYDKPFSGFSGFQREEREPSTRRDDRPGTSTVRGYDGVPKVHQPAAAYELDDEDW</sequence>
<keyword evidence="3" id="KW-1185">Reference proteome</keyword>
<keyword evidence="1" id="KW-0175">Coiled coil</keyword>
<proteinExistence type="predicted"/>
<feature type="region of interest" description="Disordered" evidence="2">
    <location>
        <begin position="78"/>
        <end position="305"/>
    </location>
</feature>
<feature type="compositionally biased region" description="Polar residues" evidence="2">
    <location>
        <begin position="206"/>
        <end position="236"/>
    </location>
</feature>
<dbReference type="AlphaFoldDB" id="A0A1I7TPK6"/>
<feature type="compositionally biased region" description="Basic and acidic residues" evidence="2">
    <location>
        <begin position="100"/>
        <end position="111"/>
    </location>
</feature>
<evidence type="ECO:0000313" key="4">
    <source>
        <dbReference type="WBParaSite" id="Csp11.Scaffold629.g10505.t1"/>
    </source>
</evidence>
<evidence type="ECO:0000313" key="3">
    <source>
        <dbReference type="Proteomes" id="UP000095282"/>
    </source>
</evidence>
<evidence type="ECO:0000256" key="1">
    <source>
        <dbReference type="SAM" id="Coils"/>
    </source>
</evidence>
<name>A0A1I7TPK6_9PELO</name>
<feature type="compositionally biased region" description="Basic and acidic residues" evidence="2">
    <location>
        <begin position="263"/>
        <end position="277"/>
    </location>
</feature>
<protein>
    <submittedName>
        <fullName evidence="4">Uncharacterized protein</fullName>
    </submittedName>
</protein>
<feature type="coiled-coil region" evidence="1">
    <location>
        <begin position="4"/>
        <end position="65"/>
    </location>
</feature>
<dbReference type="Proteomes" id="UP000095282">
    <property type="component" value="Unplaced"/>
</dbReference>
<accession>A0A1I7TPK6</accession>